<evidence type="ECO:0000256" key="10">
    <source>
        <dbReference type="SAM" id="MobiDB-lite"/>
    </source>
</evidence>
<keyword evidence="5 9" id="KW-0808">Transferase</keyword>
<keyword evidence="4 9" id="KW-0489">Methyltransferase</keyword>
<feature type="binding site" evidence="9">
    <location>
        <position position="121"/>
    </location>
    <ligand>
        <name>S-adenosyl-L-methionine</name>
        <dbReference type="ChEBI" id="CHEBI:59789"/>
    </ligand>
</feature>
<comment type="similarity">
    <text evidence="9">Belongs to the class I-like SAM-binding methyltransferase superfamily. RNA methyltransferase RlmE family. TRM7 subfamily.</text>
</comment>
<dbReference type="AlphaFoldDB" id="A0A0L8IES3"/>
<feature type="domain" description="Ribosomal RNA methyltransferase FtsJ" evidence="11">
    <location>
        <begin position="21"/>
        <end position="204"/>
    </location>
</feature>
<dbReference type="EC" id="2.1.1.205" evidence="9"/>
<feature type="active site" description="Proton acceptor" evidence="9">
    <location>
        <position position="161"/>
    </location>
</feature>
<accession>A0A0L8IES3</accession>
<feature type="binding site" evidence="9">
    <location>
        <position position="96"/>
    </location>
    <ligand>
        <name>S-adenosyl-L-methionine</name>
        <dbReference type="ChEBI" id="CHEBI:59789"/>
    </ligand>
</feature>
<dbReference type="PANTHER" id="PTHR10920:SF12">
    <property type="entry name" value="TRNA (CYTIDINE(32)_GUANOSINE(34)-2'-O)-METHYLTRANSFERASE-RELATED"/>
    <property type="match status" value="1"/>
</dbReference>
<dbReference type="SUPFAM" id="SSF53335">
    <property type="entry name" value="S-adenosyl-L-methionine-dependent methyltransferases"/>
    <property type="match status" value="1"/>
</dbReference>
<comment type="catalytic activity">
    <reaction evidence="8 9">
        <text>cytidine(32)/guanosine(34) in tRNA + 2 S-adenosyl-L-methionine = 2'-O-methylcytidine(32)/2'-O-methylguanosine(34) in tRNA + 2 S-adenosyl-L-homocysteine + 2 H(+)</text>
        <dbReference type="Rhea" id="RHEA:42396"/>
        <dbReference type="Rhea" id="RHEA-COMP:10246"/>
        <dbReference type="Rhea" id="RHEA-COMP:10247"/>
        <dbReference type="ChEBI" id="CHEBI:15378"/>
        <dbReference type="ChEBI" id="CHEBI:57856"/>
        <dbReference type="ChEBI" id="CHEBI:59789"/>
        <dbReference type="ChEBI" id="CHEBI:74269"/>
        <dbReference type="ChEBI" id="CHEBI:74445"/>
        <dbReference type="ChEBI" id="CHEBI:74495"/>
        <dbReference type="ChEBI" id="CHEBI:82748"/>
        <dbReference type="EC" id="2.1.1.205"/>
    </reaction>
</comment>
<evidence type="ECO:0000256" key="7">
    <source>
        <dbReference type="ARBA" id="ARBA00022694"/>
    </source>
</evidence>
<dbReference type="InterPro" id="IPR002877">
    <property type="entry name" value="RNA_MeTrfase_FtsJ_dom"/>
</dbReference>
<dbReference type="EMBL" id="KQ415942">
    <property type="protein sequence ID" value="KOF99535.1"/>
    <property type="molecule type" value="Genomic_DNA"/>
</dbReference>
<evidence type="ECO:0000256" key="4">
    <source>
        <dbReference type="ARBA" id="ARBA00022603"/>
    </source>
</evidence>
<dbReference type="STRING" id="37653.A0A0L8IES3"/>
<comment type="subcellular location">
    <subcellularLocation>
        <location evidence="2 9">Cytoplasm</location>
    </subcellularLocation>
    <subcellularLocation>
        <location evidence="1">Nucleus</location>
    </subcellularLocation>
</comment>
<dbReference type="GO" id="GO:0106340">
    <property type="term" value="F:tRNA (guanosine(34)-2'-O)-methyltransferase activity"/>
    <property type="evidence" value="ECO:0007669"/>
    <property type="project" value="UniProtKB-ARBA"/>
</dbReference>
<dbReference type="HAMAP" id="MF_03162">
    <property type="entry name" value="RNA_methyltr_E_TRM7"/>
    <property type="match status" value="1"/>
</dbReference>
<keyword evidence="6 9" id="KW-0949">S-adenosyl-L-methionine</keyword>
<gene>
    <name evidence="12" type="ORF">OCBIM_22015346mg</name>
</gene>
<evidence type="ECO:0000256" key="9">
    <source>
        <dbReference type="HAMAP-Rule" id="MF_03162"/>
    </source>
</evidence>
<evidence type="ECO:0000256" key="6">
    <source>
        <dbReference type="ARBA" id="ARBA00022691"/>
    </source>
</evidence>
<dbReference type="Pfam" id="PF01728">
    <property type="entry name" value="FtsJ"/>
    <property type="match status" value="1"/>
</dbReference>
<feature type="binding site" evidence="9">
    <location>
        <position position="80"/>
    </location>
    <ligand>
        <name>S-adenosyl-L-methionine</name>
        <dbReference type="ChEBI" id="CHEBI:59789"/>
    </ligand>
</feature>
<feature type="compositionally biased region" description="Polar residues" evidence="10">
    <location>
        <begin position="303"/>
        <end position="313"/>
    </location>
</feature>
<protein>
    <recommendedName>
        <fullName evidence="9">Putative tRNA (cytidine(32)/guanosine(34)-2'-O)-methyltransferase</fullName>
        <ecNumber evidence="9">2.1.1.205</ecNumber>
    </recommendedName>
    <alternativeName>
        <fullName evidence="9">2'-O-ribose RNA methyltransferase TRM7 homolog</fullName>
    </alternativeName>
</protein>
<evidence type="ECO:0000256" key="3">
    <source>
        <dbReference type="ARBA" id="ARBA00022490"/>
    </source>
</evidence>
<organism evidence="12">
    <name type="scientific">Octopus bimaculoides</name>
    <name type="common">California two-spotted octopus</name>
    <dbReference type="NCBI Taxonomy" id="37653"/>
    <lineage>
        <taxon>Eukaryota</taxon>
        <taxon>Metazoa</taxon>
        <taxon>Spiralia</taxon>
        <taxon>Lophotrochozoa</taxon>
        <taxon>Mollusca</taxon>
        <taxon>Cephalopoda</taxon>
        <taxon>Coleoidea</taxon>
        <taxon>Octopodiformes</taxon>
        <taxon>Octopoda</taxon>
        <taxon>Incirrata</taxon>
        <taxon>Octopodidae</taxon>
        <taxon>Octopus</taxon>
    </lineage>
</organism>
<feature type="binding site" evidence="9">
    <location>
        <position position="53"/>
    </location>
    <ligand>
        <name>S-adenosyl-L-methionine</name>
        <dbReference type="ChEBI" id="CHEBI:59789"/>
    </ligand>
</feature>
<sequence length="323" mass="35920">MGRSSKDKRDVYYRLAKEEGWRARSAFKLLQINDDFKIFDGVQKVVDLCAAPGSWSQVLSKKLRGNSSDGETDTKIVAVDLQAMAPIPGVTQIQGDITKKSTAEEIISHFEGEQADLVVCDGAPDVTGLHDIDEYIQAQLLLAALNITTHVLKPGGTFVAKIFRGKDVTLLYSQLKIFFPLVTVYKPRSSRNSSIEAFVVCEKYSPPEGYLPNMSNPLLDQQYDVDFNNLTGPNRIIVPFLACGDLSGFDSDKTYPLSLTTQKEYSYHPPTQGPINPPYKEACYRKKNDLLSKPEVTPRRSINRSSDASNRLSNDMADLNLKS</sequence>
<dbReference type="GO" id="GO:0002181">
    <property type="term" value="P:cytoplasmic translation"/>
    <property type="evidence" value="ECO:0007669"/>
    <property type="project" value="UniProtKB-UniRule"/>
</dbReference>
<keyword evidence="7 9" id="KW-0819">tRNA processing</keyword>
<dbReference type="InterPro" id="IPR015507">
    <property type="entry name" value="rRNA-MeTfrase_E"/>
</dbReference>
<dbReference type="Gene3D" id="3.40.50.150">
    <property type="entry name" value="Vaccinia Virus protein VP39"/>
    <property type="match status" value="1"/>
</dbReference>
<evidence type="ECO:0000256" key="2">
    <source>
        <dbReference type="ARBA" id="ARBA00004496"/>
    </source>
</evidence>
<keyword evidence="3 9" id="KW-0963">Cytoplasm</keyword>
<dbReference type="HAMAP" id="MF_01547">
    <property type="entry name" value="RNA_methyltr_E"/>
    <property type="match status" value="1"/>
</dbReference>
<dbReference type="GO" id="GO:0002128">
    <property type="term" value="P:tRNA nucleoside ribose methylation"/>
    <property type="evidence" value="ECO:0007669"/>
    <property type="project" value="UniProtKB-UniRule"/>
</dbReference>
<name>A0A0L8IES3_OCTBM</name>
<comment type="function">
    <text evidence="9">Methylates the 2'-O-ribose of nucleotides at positions 32 and 34 of the tRNA anticodon loop of substrate tRNAs.</text>
</comment>
<evidence type="ECO:0000256" key="5">
    <source>
        <dbReference type="ARBA" id="ARBA00022679"/>
    </source>
</evidence>
<feature type="region of interest" description="Disordered" evidence="10">
    <location>
        <begin position="290"/>
        <end position="323"/>
    </location>
</feature>
<dbReference type="GO" id="GO:0005737">
    <property type="term" value="C:cytoplasm"/>
    <property type="evidence" value="ECO:0007669"/>
    <property type="project" value="UniProtKB-SubCell"/>
</dbReference>
<dbReference type="InterPro" id="IPR050082">
    <property type="entry name" value="RNA_methyltr_RlmE"/>
</dbReference>
<evidence type="ECO:0000256" key="1">
    <source>
        <dbReference type="ARBA" id="ARBA00004123"/>
    </source>
</evidence>
<proteinExistence type="inferred from homology"/>
<dbReference type="InterPro" id="IPR028590">
    <property type="entry name" value="RNA_methyltr_E_TRM7"/>
</dbReference>
<dbReference type="PANTHER" id="PTHR10920">
    <property type="entry name" value="RIBOSOMAL RNA METHYLTRANSFERASE"/>
    <property type="match status" value="1"/>
</dbReference>
<evidence type="ECO:0000259" key="11">
    <source>
        <dbReference type="Pfam" id="PF01728"/>
    </source>
</evidence>
<reference evidence="12" key="1">
    <citation type="submission" date="2015-07" db="EMBL/GenBank/DDBJ databases">
        <title>MeaNS - Measles Nucleotide Surveillance Program.</title>
        <authorList>
            <person name="Tran T."/>
            <person name="Druce J."/>
        </authorList>
    </citation>
    <scope>NUCLEOTIDE SEQUENCE</scope>
    <source>
        <strain evidence="12">UCB-OBI-ISO-001</strain>
        <tissue evidence="12">Gonad</tissue>
    </source>
</reference>
<evidence type="ECO:0000256" key="8">
    <source>
        <dbReference type="ARBA" id="ARBA00048902"/>
    </source>
</evidence>
<dbReference type="FunFam" id="3.40.50.150:FF:000040">
    <property type="entry name" value="Putative ribosomal RNA methyltransferase 1"/>
    <property type="match status" value="1"/>
</dbReference>
<dbReference type="InterPro" id="IPR029063">
    <property type="entry name" value="SAM-dependent_MTases_sf"/>
</dbReference>
<dbReference type="GO" id="GO:0005634">
    <property type="term" value="C:nucleus"/>
    <property type="evidence" value="ECO:0007669"/>
    <property type="project" value="UniProtKB-SubCell"/>
</dbReference>
<feature type="binding site" evidence="9">
    <location>
        <position position="55"/>
    </location>
    <ligand>
        <name>S-adenosyl-L-methionine</name>
        <dbReference type="ChEBI" id="CHEBI:59789"/>
    </ligand>
</feature>
<evidence type="ECO:0000313" key="12">
    <source>
        <dbReference type="EMBL" id="KOF99535.1"/>
    </source>
</evidence>
<dbReference type="OrthoDB" id="289250at2759"/>